<dbReference type="AlphaFoldDB" id="A0A9P5TNE2"/>
<organism evidence="1 2">
    <name type="scientific">Gymnopilus junonius</name>
    <name type="common">Spectacular rustgill mushroom</name>
    <name type="synonym">Gymnopilus spectabilis subsp. junonius</name>
    <dbReference type="NCBI Taxonomy" id="109634"/>
    <lineage>
        <taxon>Eukaryota</taxon>
        <taxon>Fungi</taxon>
        <taxon>Dikarya</taxon>
        <taxon>Basidiomycota</taxon>
        <taxon>Agaricomycotina</taxon>
        <taxon>Agaricomycetes</taxon>
        <taxon>Agaricomycetidae</taxon>
        <taxon>Agaricales</taxon>
        <taxon>Agaricineae</taxon>
        <taxon>Hymenogastraceae</taxon>
        <taxon>Gymnopilus</taxon>
    </lineage>
</organism>
<dbReference type="EMBL" id="JADNYJ010000032">
    <property type="protein sequence ID" value="KAF8903088.1"/>
    <property type="molecule type" value="Genomic_DNA"/>
</dbReference>
<name>A0A9P5TNE2_GYMJU</name>
<gene>
    <name evidence="1" type="ORF">CPB84DRAFT_798014</name>
</gene>
<evidence type="ECO:0000313" key="2">
    <source>
        <dbReference type="Proteomes" id="UP000724874"/>
    </source>
</evidence>
<comment type="caution">
    <text evidence="1">The sequence shown here is derived from an EMBL/GenBank/DDBJ whole genome shotgun (WGS) entry which is preliminary data.</text>
</comment>
<reference evidence="1" key="1">
    <citation type="submission" date="2020-11" db="EMBL/GenBank/DDBJ databases">
        <authorList>
            <consortium name="DOE Joint Genome Institute"/>
            <person name="Ahrendt S."/>
            <person name="Riley R."/>
            <person name="Andreopoulos W."/>
            <person name="LaButti K."/>
            <person name="Pangilinan J."/>
            <person name="Ruiz-duenas F.J."/>
            <person name="Barrasa J.M."/>
            <person name="Sanchez-Garcia M."/>
            <person name="Camarero S."/>
            <person name="Miyauchi S."/>
            <person name="Serrano A."/>
            <person name="Linde D."/>
            <person name="Babiker R."/>
            <person name="Drula E."/>
            <person name="Ayuso-Fernandez I."/>
            <person name="Pacheco R."/>
            <person name="Padilla G."/>
            <person name="Ferreira P."/>
            <person name="Barriuso J."/>
            <person name="Kellner H."/>
            <person name="Castanera R."/>
            <person name="Alfaro M."/>
            <person name="Ramirez L."/>
            <person name="Pisabarro A.G."/>
            <person name="Kuo A."/>
            <person name="Tritt A."/>
            <person name="Lipzen A."/>
            <person name="He G."/>
            <person name="Yan M."/>
            <person name="Ng V."/>
            <person name="Cullen D."/>
            <person name="Martin F."/>
            <person name="Rosso M.-N."/>
            <person name="Henrissat B."/>
            <person name="Hibbett D."/>
            <person name="Martinez A.T."/>
            <person name="Grigoriev I.V."/>
        </authorList>
    </citation>
    <scope>NUCLEOTIDE SEQUENCE</scope>
    <source>
        <strain evidence="1">AH 44721</strain>
    </source>
</reference>
<protein>
    <submittedName>
        <fullName evidence="1">Uncharacterized protein</fullName>
    </submittedName>
</protein>
<accession>A0A9P5TNE2</accession>
<evidence type="ECO:0000313" key="1">
    <source>
        <dbReference type="EMBL" id="KAF8903088.1"/>
    </source>
</evidence>
<dbReference type="Proteomes" id="UP000724874">
    <property type="component" value="Unassembled WGS sequence"/>
</dbReference>
<sequence>MSINVPDETFAFRTITTMLGIVQRPNVTPPDDHTVIGDCKDLKTLLPLLFWLLYETKSLWSGSSIGLKDFRSLLSPELTKPSTVVSNIRYDRPDVTRDNSYPNINPTHPPSGLVDDLSVNGLTHYIEEPWSKPRSKPALDTHLDVLAKILCIKGGVDDALTMMMRYVTAVIRRSLGGSVEDQSVFCRHWKKCRWHK</sequence>
<proteinExistence type="predicted"/>
<keyword evidence="2" id="KW-1185">Reference proteome</keyword>